<dbReference type="InParanoid" id="D2VQS2"/>
<gene>
    <name evidence="1" type="ORF">NAEGRDRAFT_71327</name>
</gene>
<dbReference type="EMBL" id="GG738890">
    <property type="protein sequence ID" value="EFC40755.1"/>
    <property type="molecule type" value="Genomic_DNA"/>
</dbReference>
<dbReference type="GeneID" id="8864502"/>
<accession>D2VQS2</accession>
<protein>
    <submittedName>
        <fullName evidence="1">Predicted protein</fullName>
    </submittedName>
</protein>
<evidence type="ECO:0000313" key="2">
    <source>
        <dbReference type="Proteomes" id="UP000006671"/>
    </source>
</evidence>
<evidence type="ECO:0000313" key="1">
    <source>
        <dbReference type="EMBL" id="EFC40755.1"/>
    </source>
</evidence>
<sequence length="617" mass="72782">MNYPKEDEETFNKYEYSEGNDLANLFKYIAFELSSVQFEDFNASSYVFEDLATILLRDYLDESSLKKCPPLIKFKSQVPYWIFYTIFISYKVGPCVLSVEKRFLTLLIFLSHFDEKYWKHSSLECPIWGEKECELFKGFCSDAFITNNEMHDRTIIFDSYELFRLLYKRASIEDRFVMLFLIGFMGSSAKHFTLELDRLVNMEKCELRTQEFKKLFTIANLRGSNEGINIIDLEYIISDEYETLEVREMALNHMKRYHLQLEELVFLLNLICKNAPRSIQKIAFALGQNSDLLAEVNRVVVSYDDEGDSLFSLVLQVGNCFAIEDKTDAISLVSYVHLHLESLYLFSKDFSRILFRILDFVHEFNNDELESISMTLSNLTSNSFSASKFTPKLMEQLEKMEPIYWGGFGSWLFDEYQYLCEKEKPKYIDIKKKYLNFFHLYLKSTDNYTSSPIISKIILHGIYYDIERIDPNLQNYEYFFNYANNNISQKNAKILIALVAEYIRMGYNIPNLDKLLTNIQEYMKFVSIEKRSYLLGLVSLLDFEKSLEFTNLLPYIPVISFKKPYHSIIQYGLLNLIEHILDDPNAPKIRISIYNSTIIENHYLRTIYKRICEKNDV</sequence>
<reference evidence="1 2" key="1">
    <citation type="journal article" date="2010" name="Cell">
        <title>The genome of Naegleria gruberi illuminates early eukaryotic versatility.</title>
        <authorList>
            <person name="Fritz-Laylin L.K."/>
            <person name="Prochnik S.E."/>
            <person name="Ginger M.L."/>
            <person name="Dacks J.B."/>
            <person name="Carpenter M.L."/>
            <person name="Field M.C."/>
            <person name="Kuo A."/>
            <person name="Paredez A."/>
            <person name="Chapman J."/>
            <person name="Pham J."/>
            <person name="Shu S."/>
            <person name="Neupane R."/>
            <person name="Cipriano M."/>
            <person name="Mancuso J."/>
            <person name="Tu H."/>
            <person name="Salamov A."/>
            <person name="Lindquist E."/>
            <person name="Shapiro H."/>
            <person name="Lucas S."/>
            <person name="Grigoriev I.V."/>
            <person name="Cande W.Z."/>
            <person name="Fulton C."/>
            <person name="Rokhsar D.S."/>
            <person name="Dawson S.C."/>
        </authorList>
    </citation>
    <scope>NUCLEOTIDE SEQUENCE [LARGE SCALE GENOMIC DNA]</scope>
    <source>
        <strain evidence="1 2">NEG-M</strain>
    </source>
</reference>
<keyword evidence="2" id="KW-1185">Reference proteome</keyword>
<dbReference type="KEGG" id="ngr:NAEGRDRAFT_71327"/>
<dbReference type="AlphaFoldDB" id="D2VQS2"/>
<dbReference type="VEuPathDB" id="AmoebaDB:NAEGRDRAFT_71327"/>
<dbReference type="Proteomes" id="UP000006671">
    <property type="component" value="Unassembled WGS sequence"/>
</dbReference>
<proteinExistence type="predicted"/>
<dbReference type="RefSeq" id="XP_002673499.1">
    <property type="nucleotide sequence ID" value="XM_002673453.1"/>
</dbReference>
<name>D2VQS2_NAEGR</name>
<organism evidence="2">
    <name type="scientific">Naegleria gruberi</name>
    <name type="common">Amoeba</name>
    <dbReference type="NCBI Taxonomy" id="5762"/>
    <lineage>
        <taxon>Eukaryota</taxon>
        <taxon>Discoba</taxon>
        <taxon>Heterolobosea</taxon>
        <taxon>Tetramitia</taxon>
        <taxon>Eutetramitia</taxon>
        <taxon>Vahlkampfiidae</taxon>
        <taxon>Naegleria</taxon>
    </lineage>
</organism>